<accession>K2RQ83</accession>
<sequence length="221" mass="24584">MDEKKTKLEPKGKDTKEEIISKAAEVKDSVSEKGEEVKVKAAGVKDSVSEKSEDVKNKASEAKDTVSGKSKEFRESASERTEEIRTTAEKMVNDVFKTLREKQEDLGKTINDYTAPTTPYLDLIDTPEEFVLIADLPGVEKEALSVDVTIESVTITATFHEGMEGEDINYIKRERGSGEVTRTIKLPAEIKIKEASANFDESILTLKLPKEIAETQKLEIK</sequence>
<comment type="caution">
    <text evidence="5">The sequence shown here is derived from an EMBL/GenBank/DDBJ whole genome shotgun (WGS) entry which is preliminary data.</text>
</comment>
<dbReference type="Gene3D" id="1.20.120.20">
    <property type="entry name" value="Apolipoprotein"/>
    <property type="match status" value="1"/>
</dbReference>
<dbReference type="AlphaFoldDB" id="K2RQ83"/>
<protein>
    <submittedName>
        <fullName evidence="5">Heat shock protein Hsp20</fullName>
    </submittedName>
</protein>
<dbReference type="Gene3D" id="2.60.40.790">
    <property type="match status" value="1"/>
</dbReference>
<keyword evidence="6" id="KW-1185">Reference proteome</keyword>
<dbReference type="Proteomes" id="UP000007360">
    <property type="component" value="Unassembled WGS sequence"/>
</dbReference>
<dbReference type="SUPFAM" id="SSF49764">
    <property type="entry name" value="HSP20-like chaperones"/>
    <property type="match status" value="1"/>
</dbReference>
<dbReference type="RefSeq" id="WP_004031886.1">
    <property type="nucleotide sequence ID" value="NZ_AMPO01000012.1"/>
</dbReference>
<dbReference type="Pfam" id="PF00011">
    <property type="entry name" value="HSP20"/>
    <property type="match status" value="1"/>
</dbReference>
<feature type="compositionally biased region" description="Basic and acidic residues" evidence="3">
    <location>
        <begin position="27"/>
        <end position="39"/>
    </location>
</feature>
<dbReference type="InterPro" id="IPR002068">
    <property type="entry name" value="A-crystallin/Hsp20_dom"/>
</dbReference>
<name>K2RQ83_METFP</name>
<organism evidence="5 6">
    <name type="scientific">Methanobacterium formicicum (strain DSM 3637 / PP1)</name>
    <dbReference type="NCBI Taxonomy" id="1204725"/>
    <lineage>
        <taxon>Archaea</taxon>
        <taxon>Methanobacteriati</taxon>
        <taxon>Methanobacteriota</taxon>
        <taxon>Methanomada group</taxon>
        <taxon>Methanobacteria</taxon>
        <taxon>Methanobacteriales</taxon>
        <taxon>Methanobacteriaceae</taxon>
        <taxon>Methanobacterium</taxon>
    </lineage>
</organism>
<dbReference type="EMBL" id="AMPO01000012">
    <property type="protein sequence ID" value="EKF84885.1"/>
    <property type="molecule type" value="Genomic_DNA"/>
</dbReference>
<feature type="compositionally biased region" description="Basic and acidic residues" evidence="3">
    <location>
        <begin position="47"/>
        <end position="82"/>
    </location>
</feature>
<dbReference type="PROSITE" id="PS01031">
    <property type="entry name" value="SHSP"/>
    <property type="match status" value="1"/>
</dbReference>
<dbReference type="InterPro" id="IPR008978">
    <property type="entry name" value="HSP20-like_chaperone"/>
</dbReference>
<evidence type="ECO:0000256" key="1">
    <source>
        <dbReference type="PROSITE-ProRule" id="PRU00285"/>
    </source>
</evidence>
<proteinExistence type="inferred from homology"/>
<keyword evidence="5" id="KW-0346">Stress response</keyword>
<dbReference type="CDD" id="cd06464">
    <property type="entry name" value="ACD_sHsps-like"/>
    <property type="match status" value="1"/>
</dbReference>
<dbReference type="PATRIC" id="fig|1204725.3.peg.2379"/>
<evidence type="ECO:0000313" key="6">
    <source>
        <dbReference type="Proteomes" id="UP000007360"/>
    </source>
</evidence>
<evidence type="ECO:0000259" key="4">
    <source>
        <dbReference type="PROSITE" id="PS01031"/>
    </source>
</evidence>
<gene>
    <name evidence="5" type="ORF">A994_11842</name>
</gene>
<reference evidence="5 6" key="1">
    <citation type="journal article" date="2012" name="J. Bacteriol.">
        <title>Draft genome sequence of Methanobacterium formicicum DSM 3637, an archaebacterium isolated from the methane producer amoeba Pelomyxa palustris.</title>
        <authorList>
            <person name="Gutierrez G."/>
        </authorList>
    </citation>
    <scope>NUCLEOTIDE SEQUENCE [LARGE SCALE GENOMIC DNA]</scope>
    <source>
        <strain evidence="6">DSM 3637 / PP1</strain>
    </source>
</reference>
<comment type="similarity">
    <text evidence="1 2">Belongs to the small heat shock protein (HSP20) family.</text>
</comment>
<evidence type="ECO:0000256" key="2">
    <source>
        <dbReference type="RuleBase" id="RU003616"/>
    </source>
</evidence>
<dbReference type="PANTHER" id="PTHR11527">
    <property type="entry name" value="HEAT-SHOCK PROTEIN 20 FAMILY MEMBER"/>
    <property type="match status" value="1"/>
</dbReference>
<evidence type="ECO:0000313" key="5">
    <source>
        <dbReference type="EMBL" id="EKF84885.1"/>
    </source>
</evidence>
<feature type="region of interest" description="Disordered" evidence="3">
    <location>
        <begin position="27"/>
        <end position="82"/>
    </location>
</feature>
<dbReference type="InterPro" id="IPR031107">
    <property type="entry name" value="Small_HSP"/>
</dbReference>
<dbReference type="OrthoDB" id="198277at2157"/>
<evidence type="ECO:0000256" key="3">
    <source>
        <dbReference type="SAM" id="MobiDB-lite"/>
    </source>
</evidence>
<feature type="domain" description="SHSP" evidence="4">
    <location>
        <begin position="112"/>
        <end position="221"/>
    </location>
</feature>
<dbReference type="SUPFAM" id="SSF58113">
    <property type="entry name" value="Apolipoprotein A-I"/>
    <property type="match status" value="1"/>
</dbReference>